<gene>
    <name evidence="2" type="ORF">AQUCO_00600432v1</name>
</gene>
<evidence type="ECO:0000256" key="1">
    <source>
        <dbReference type="SAM" id="MobiDB-lite"/>
    </source>
</evidence>
<feature type="compositionally biased region" description="Basic and acidic residues" evidence="1">
    <location>
        <begin position="337"/>
        <end position="349"/>
    </location>
</feature>
<reference evidence="2 3" key="1">
    <citation type="submission" date="2017-09" db="EMBL/GenBank/DDBJ databases">
        <title>WGS assembly of Aquilegia coerulea Goldsmith.</title>
        <authorList>
            <person name="Hodges S."/>
            <person name="Kramer E."/>
            <person name="Nordborg M."/>
            <person name="Tomkins J."/>
            <person name="Borevitz J."/>
            <person name="Derieg N."/>
            <person name="Yan J."/>
            <person name="Mihaltcheva S."/>
            <person name="Hayes R.D."/>
            <person name="Rokhsar D."/>
        </authorList>
    </citation>
    <scope>NUCLEOTIDE SEQUENCE [LARGE SCALE GENOMIC DNA]</scope>
    <source>
        <strain evidence="3">cv. Goldsmith</strain>
    </source>
</reference>
<dbReference type="PANTHER" id="PTHR33673:SF3">
    <property type="entry name" value="SUPPRESSOR SRP40-LIKE PROTEIN"/>
    <property type="match status" value="1"/>
</dbReference>
<sequence length="415" mass="44486">MESEHGTGVDKPSQTPAEVKLDEDDDIFGLGKSSSSAVESGHSVASNNESQPPAEVVTVIEDDLLGLGKTSSIVMESGDDDASNKNTQTSADVTLIDDDLLGLGEKSVPSSPSSSSSSSDSSFDENFFLFDENEPDHDPQPDVGTTSLLQLDEDPHLPVSYSAQGTHSNPTSPAPTHTPDVSAPGSESSSPSISPKQSPKIQLMERLEPPDPNRIPATVFARTKSTAPVEWSTASNESLFSIHMGNNSFSRDQIFLMGRSQELGMTQELGKSSEDMFKFPNNTSCEVNNFSSPARSATISDQKSSGICVAEVAAETMKEVIRETSEESTKAKPSGEPMRRSVDISHRSQDSNASTMSFAFPILTKNGTKGSSVKVEPEKQNPEQQQQQQQQQSQPPGGNATGTTWYSCFTCSFCR</sequence>
<feature type="compositionally biased region" description="Low complexity" evidence="1">
    <location>
        <begin position="382"/>
        <end position="396"/>
    </location>
</feature>
<dbReference type="InParanoid" id="A0A2G5EQ09"/>
<evidence type="ECO:0000313" key="2">
    <source>
        <dbReference type="EMBL" id="PIA57697.1"/>
    </source>
</evidence>
<feature type="compositionally biased region" description="Low complexity" evidence="1">
    <location>
        <begin position="33"/>
        <end position="46"/>
    </location>
</feature>
<dbReference type="PANTHER" id="PTHR33673">
    <property type="entry name" value="SUPPRESSOR SRP40-LIKE PROTEIN"/>
    <property type="match status" value="1"/>
</dbReference>
<dbReference type="AlphaFoldDB" id="A0A2G5EQ09"/>
<name>A0A2G5EQ09_AQUCA</name>
<dbReference type="STRING" id="218851.A0A2G5EQ09"/>
<dbReference type="OrthoDB" id="676141at2759"/>
<feature type="region of interest" description="Disordered" evidence="1">
    <location>
        <begin position="1"/>
        <end position="57"/>
    </location>
</feature>
<feature type="region of interest" description="Disordered" evidence="1">
    <location>
        <begin position="71"/>
        <end position="199"/>
    </location>
</feature>
<dbReference type="EMBL" id="KZ305023">
    <property type="protein sequence ID" value="PIA57697.1"/>
    <property type="molecule type" value="Genomic_DNA"/>
</dbReference>
<protein>
    <submittedName>
        <fullName evidence="2">Uncharacterized protein</fullName>
    </submittedName>
</protein>
<feature type="compositionally biased region" description="Basic and acidic residues" evidence="1">
    <location>
        <begin position="320"/>
        <end position="330"/>
    </location>
</feature>
<organism evidence="2 3">
    <name type="scientific">Aquilegia coerulea</name>
    <name type="common">Rocky mountain columbine</name>
    <dbReference type="NCBI Taxonomy" id="218851"/>
    <lineage>
        <taxon>Eukaryota</taxon>
        <taxon>Viridiplantae</taxon>
        <taxon>Streptophyta</taxon>
        <taxon>Embryophyta</taxon>
        <taxon>Tracheophyta</taxon>
        <taxon>Spermatophyta</taxon>
        <taxon>Magnoliopsida</taxon>
        <taxon>Ranunculales</taxon>
        <taxon>Ranunculaceae</taxon>
        <taxon>Thalictroideae</taxon>
        <taxon>Aquilegia</taxon>
    </lineage>
</organism>
<keyword evidence="3" id="KW-1185">Reference proteome</keyword>
<evidence type="ECO:0000313" key="3">
    <source>
        <dbReference type="Proteomes" id="UP000230069"/>
    </source>
</evidence>
<proteinExistence type="predicted"/>
<feature type="compositionally biased region" description="Low complexity" evidence="1">
    <location>
        <begin position="107"/>
        <end position="130"/>
    </location>
</feature>
<feature type="compositionally biased region" description="Low complexity" evidence="1">
    <location>
        <begin position="179"/>
        <end position="199"/>
    </location>
</feature>
<feature type="compositionally biased region" description="Polar residues" evidence="1">
    <location>
        <begin position="161"/>
        <end position="175"/>
    </location>
</feature>
<dbReference type="Proteomes" id="UP000230069">
    <property type="component" value="Unassembled WGS sequence"/>
</dbReference>
<accession>A0A2G5EQ09</accession>
<feature type="region of interest" description="Disordered" evidence="1">
    <location>
        <begin position="320"/>
        <end position="401"/>
    </location>
</feature>